<dbReference type="AlphaFoldDB" id="A0A3P7R7D2"/>
<gene>
    <name evidence="2" type="ORF">DILT_LOCUS17993</name>
</gene>
<keyword evidence="3" id="KW-1185">Reference proteome</keyword>
<dbReference type="OrthoDB" id="6282315at2759"/>
<evidence type="ECO:0000313" key="3">
    <source>
        <dbReference type="Proteomes" id="UP000281553"/>
    </source>
</evidence>
<keyword evidence="1" id="KW-0472">Membrane</keyword>
<sequence length="91" mass="9885">MNFAFTVSQCGWSRLVLFGSFLCTALVDGLYFSFGLHVLHMAQEAAFTPAAELTLPLYLLPGALFTGMHLYASKPVQNSSCFSTGRSIVTN</sequence>
<keyword evidence="1" id="KW-0812">Transmembrane</keyword>
<name>A0A3P7R7D2_DIBLA</name>
<dbReference type="EMBL" id="UYRU01096422">
    <property type="protein sequence ID" value="VDN39732.1"/>
    <property type="molecule type" value="Genomic_DNA"/>
</dbReference>
<organism evidence="2 3">
    <name type="scientific">Dibothriocephalus latus</name>
    <name type="common">Fish tapeworm</name>
    <name type="synonym">Diphyllobothrium latum</name>
    <dbReference type="NCBI Taxonomy" id="60516"/>
    <lineage>
        <taxon>Eukaryota</taxon>
        <taxon>Metazoa</taxon>
        <taxon>Spiralia</taxon>
        <taxon>Lophotrochozoa</taxon>
        <taxon>Platyhelminthes</taxon>
        <taxon>Cestoda</taxon>
        <taxon>Eucestoda</taxon>
        <taxon>Diphyllobothriidea</taxon>
        <taxon>Diphyllobothriidae</taxon>
        <taxon>Dibothriocephalus</taxon>
    </lineage>
</organism>
<evidence type="ECO:0000256" key="1">
    <source>
        <dbReference type="SAM" id="Phobius"/>
    </source>
</evidence>
<feature type="transmembrane region" description="Helical" evidence="1">
    <location>
        <begin position="12"/>
        <end position="33"/>
    </location>
</feature>
<evidence type="ECO:0000313" key="2">
    <source>
        <dbReference type="EMBL" id="VDN39732.1"/>
    </source>
</evidence>
<proteinExistence type="predicted"/>
<accession>A0A3P7R7D2</accession>
<protein>
    <submittedName>
        <fullName evidence="2">Uncharacterized protein</fullName>
    </submittedName>
</protein>
<reference evidence="2 3" key="1">
    <citation type="submission" date="2018-11" db="EMBL/GenBank/DDBJ databases">
        <authorList>
            <consortium name="Pathogen Informatics"/>
        </authorList>
    </citation>
    <scope>NUCLEOTIDE SEQUENCE [LARGE SCALE GENOMIC DNA]</scope>
</reference>
<keyword evidence="1" id="KW-1133">Transmembrane helix</keyword>
<feature type="transmembrane region" description="Helical" evidence="1">
    <location>
        <begin position="53"/>
        <end position="72"/>
    </location>
</feature>
<dbReference type="Proteomes" id="UP000281553">
    <property type="component" value="Unassembled WGS sequence"/>
</dbReference>